<evidence type="ECO:0000313" key="2">
    <source>
        <dbReference type="EMBL" id="CAM11513.1"/>
    </source>
</evidence>
<feature type="transmembrane region" description="Helical" evidence="1">
    <location>
        <begin position="20"/>
        <end position="40"/>
    </location>
</feature>
<organism evidence="2 3">
    <name type="scientific">Phytoplasma australiense</name>
    <dbReference type="NCBI Taxonomy" id="59748"/>
    <lineage>
        <taxon>Bacteria</taxon>
        <taxon>Bacillati</taxon>
        <taxon>Mycoplasmatota</taxon>
        <taxon>Mollicutes</taxon>
        <taxon>Acholeplasmatales</taxon>
        <taxon>Acholeplasmataceae</taxon>
        <taxon>Candidatus Phytoplasma</taxon>
        <taxon>16SrXII (Stolbur group)</taxon>
    </lineage>
</organism>
<feature type="transmembrane region" description="Helical" evidence="1">
    <location>
        <begin position="105"/>
        <end position="125"/>
    </location>
</feature>
<dbReference type="EMBL" id="AM422018">
    <property type="protein sequence ID" value="CAM11513.1"/>
    <property type="molecule type" value="Genomic_DNA"/>
</dbReference>
<protein>
    <submittedName>
        <fullName evidence="2">Uncharacterized protein</fullName>
    </submittedName>
</protein>
<keyword evidence="1" id="KW-0472">Membrane</keyword>
<dbReference type="Gene3D" id="1.10.1760.20">
    <property type="match status" value="1"/>
</dbReference>
<accession>B1V981</accession>
<feature type="transmembrane region" description="Helical" evidence="1">
    <location>
        <begin position="137"/>
        <end position="163"/>
    </location>
</feature>
<sequence length="221" mass="25575">MFKNNNTKTIVFNSPLQKYVIASVLFGLTIVLEFIGSAKFSSGIGSLFKMALVPLILIGFLLGLKYSLIFATLYACFHILKAFFYSNLMGYMEINGLTLPEKLSVLLLDYFLVDMAYGLSGLLYLPNFSYFNKYKKIWSNLFIIFSLVLFFKFIASRFIWLKILLETIQNNNDYSYPPALLKYPNILCLFYNIIPVLNNFLITGFIFSFLNPRLKMYLQNK</sequence>
<gene>
    <name evidence="2" type="ordered locus">PA0178</name>
</gene>
<keyword evidence="1" id="KW-0812">Transmembrane</keyword>
<feature type="transmembrane region" description="Helical" evidence="1">
    <location>
        <begin position="52"/>
        <end position="85"/>
    </location>
</feature>
<dbReference type="KEGG" id="pal:PA0178"/>
<dbReference type="AlphaFoldDB" id="B1V981"/>
<feature type="transmembrane region" description="Helical" evidence="1">
    <location>
        <begin position="183"/>
        <end position="210"/>
    </location>
</feature>
<evidence type="ECO:0000313" key="3">
    <source>
        <dbReference type="Proteomes" id="UP000008323"/>
    </source>
</evidence>
<dbReference type="Proteomes" id="UP000008323">
    <property type="component" value="Chromosome"/>
</dbReference>
<reference evidence="2 3" key="1">
    <citation type="journal article" date="2008" name="J. Bacteriol.">
        <title>Comparative genome analysis of 'Candidatus Phytoplasma australiense' (subgroup tuf-Australia I; rp-A) and 'Ca. Phytoplasma asteris' strains OY-M and AY-WB.</title>
        <authorList>
            <person name="Tran-Nguyen L.T."/>
            <person name="Kube M."/>
            <person name="Schneider B."/>
            <person name="Reinhardt R."/>
            <person name="Gibb K.S."/>
        </authorList>
    </citation>
    <scope>NUCLEOTIDE SEQUENCE [LARGE SCALE GENOMIC DNA]</scope>
</reference>
<name>B1V981_PHYAS</name>
<proteinExistence type="predicted"/>
<evidence type="ECO:0000256" key="1">
    <source>
        <dbReference type="SAM" id="Phobius"/>
    </source>
</evidence>
<dbReference type="STRING" id="59748.PA0178"/>
<keyword evidence="1" id="KW-1133">Transmembrane helix</keyword>